<dbReference type="Proteomes" id="UP000478052">
    <property type="component" value="Unassembled WGS sequence"/>
</dbReference>
<dbReference type="EMBL" id="VUJU01000445">
    <property type="protein sequence ID" value="KAF0770374.1"/>
    <property type="molecule type" value="Genomic_DNA"/>
</dbReference>
<sequence>MFRKYTINTTTYYYTWLKHKIFYSTSTSADLVFIHLNNGFLANAILKLQNQGLSTVDNAFCKIEISVRKSSGK</sequence>
<protein>
    <submittedName>
        <fullName evidence="1">DUF659 domain-containing protein</fullName>
    </submittedName>
</protein>
<keyword evidence="2" id="KW-1185">Reference proteome</keyword>
<accession>A0A6G0ZHN3</accession>
<evidence type="ECO:0000313" key="1">
    <source>
        <dbReference type="EMBL" id="KAF0770374.1"/>
    </source>
</evidence>
<proteinExistence type="predicted"/>
<gene>
    <name evidence="1" type="ORF">FWK35_00019691</name>
</gene>
<name>A0A6G0ZHN3_APHCR</name>
<evidence type="ECO:0000313" key="2">
    <source>
        <dbReference type="Proteomes" id="UP000478052"/>
    </source>
</evidence>
<organism evidence="1 2">
    <name type="scientific">Aphis craccivora</name>
    <name type="common">Cowpea aphid</name>
    <dbReference type="NCBI Taxonomy" id="307492"/>
    <lineage>
        <taxon>Eukaryota</taxon>
        <taxon>Metazoa</taxon>
        <taxon>Ecdysozoa</taxon>
        <taxon>Arthropoda</taxon>
        <taxon>Hexapoda</taxon>
        <taxon>Insecta</taxon>
        <taxon>Pterygota</taxon>
        <taxon>Neoptera</taxon>
        <taxon>Paraneoptera</taxon>
        <taxon>Hemiptera</taxon>
        <taxon>Sternorrhyncha</taxon>
        <taxon>Aphidomorpha</taxon>
        <taxon>Aphidoidea</taxon>
        <taxon>Aphididae</taxon>
        <taxon>Aphidini</taxon>
        <taxon>Aphis</taxon>
        <taxon>Aphis</taxon>
    </lineage>
</organism>
<dbReference type="AlphaFoldDB" id="A0A6G0ZHN3"/>
<comment type="caution">
    <text evidence="1">The sequence shown here is derived from an EMBL/GenBank/DDBJ whole genome shotgun (WGS) entry which is preliminary data.</text>
</comment>
<dbReference type="OrthoDB" id="6596666at2759"/>
<reference evidence="1 2" key="1">
    <citation type="submission" date="2019-08" db="EMBL/GenBank/DDBJ databases">
        <title>Whole genome of Aphis craccivora.</title>
        <authorList>
            <person name="Voronova N.V."/>
            <person name="Shulinski R.S."/>
            <person name="Bandarenka Y.V."/>
            <person name="Zhorov D.G."/>
            <person name="Warner D."/>
        </authorList>
    </citation>
    <scope>NUCLEOTIDE SEQUENCE [LARGE SCALE GENOMIC DNA]</scope>
    <source>
        <strain evidence="1">180601</strain>
        <tissue evidence="1">Whole Body</tissue>
    </source>
</reference>